<protein>
    <submittedName>
        <fullName evidence="2">Hypothetical_protein</fullName>
    </submittedName>
</protein>
<reference evidence="2 3" key="2">
    <citation type="submission" date="2024-07" db="EMBL/GenBank/DDBJ databases">
        <authorList>
            <person name="Akdeniz Z."/>
        </authorList>
    </citation>
    <scope>NUCLEOTIDE SEQUENCE [LARGE SCALE GENOMIC DNA]</scope>
</reference>
<sequence length="433" mass="50704">MFRYTQTDGCLIIQVHGGEKQCQNNLKQFYGKNFNNVNVNGGFTNKSNHYQQSEFILRSYNTLIDQMEVKNCLINLDEATGYFQQVTFIDCTFYGTLSQQFHANTLNFICGITISLLSTGNIKQINLIPYYQSDKINFDNINMMTNLYQLTLQNINLDLSKLNGTWKLVKLINCKLSNLLCINFRTENMYIETSNPKYLRLLSNIIFHNVHFTFTNLNKSDFYELIQKVRYESINLTLKDSNVDLQHFKDHINVFEANRCYFVNKFTSEFSCDKMTLNMCTSKQLEGQQYSDFNIRVLGKLNCNFLNLIYNHIGPHLPDANTLLILSSQFILKFQLQKIINIKLRHDMLNLSPKQVPKLLELCVPNDSLRQNALKIFNSVTNNEKVFKRGKYLNYVSDAKEKRNYGIQKRINEEKLEFKYCCLEISKIYPGYE</sequence>
<dbReference type="Proteomes" id="UP001642409">
    <property type="component" value="Unassembled WGS sequence"/>
</dbReference>
<name>A0AA86PRY2_9EUKA</name>
<dbReference type="AlphaFoldDB" id="A0AA86PRY2"/>
<organism evidence="1">
    <name type="scientific">Hexamita inflata</name>
    <dbReference type="NCBI Taxonomy" id="28002"/>
    <lineage>
        <taxon>Eukaryota</taxon>
        <taxon>Metamonada</taxon>
        <taxon>Diplomonadida</taxon>
        <taxon>Hexamitidae</taxon>
        <taxon>Hexamitinae</taxon>
        <taxon>Hexamita</taxon>
    </lineage>
</organism>
<keyword evidence="3" id="KW-1185">Reference proteome</keyword>
<comment type="caution">
    <text evidence="1">The sequence shown here is derived from an EMBL/GenBank/DDBJ whole genome shotgun (WGS) entry which is preliminary data.</text>
</comment>
<gene>
    <name evidence="1" type="ORF">HINF_LOCUS30762</name>
    <name evidence="2" type="ORF">HINF_LOCUS70802</name>
</gene>
<evidence type="ECO:0000313" key="3">
    <source>
        <dbReference type="Proteomes" id="UP001642409"/>
    </source>
</evidence>
<dbReference type="EMBL" id="CAXDID020000536">
    <property type="protein sequence ID" value="CAL6100956.1"/>
    <property type="molecule type" value="Genomic_DNA"/>
</dbReference>
<reference evidence="1" key="1">
    <citation type="submission" date="2023-06" db="EMBL/GenBank/DDBJ databases">
        <authorList>
            <person name="Kurt Z."/>
        </authorList>
    </citation>
    <scope>NUCLEOTIDE SEQUENCE</scope>
</reference>
<dbReference type="EMBL" id="CATOUU010000711">
    <property type="protein sequence ID" value="CAI9943117.1"/>
    <property type="molecule type" value="Genomic_DNA"/>
</dbReference>
<accession>A0AA86PRY2</accession>
<evidence type="ECO:0000313" key="2">
    <source>
        <dbReference type="EMBL" id="CAL6100956.1"/>
    </source>
</evidence>
<proteinExistence type="predicted"/>
<evidence type="ECO:0000313" key="1">
    <source>
        <dbReference type="EMBL" id="CAI9943117.1"/>
    </source>
</evidence>